<reference evidence="2" key="1">
    <citation type="submission" date="2020-10" db="EMBL/GenBank/DDBJ databases">
        <authorList>
            <person name="Gilroy R."/>
        </authorList>
    </citation>
    <scope>NUCLEOTIDE SEQUENCE</scope>
    <source>
        <strain evidence="2">CHK195-26880</strain>
    </source>
</reference>
<reference evidence="2" key="2">
    <citation type="journal article" date="2021" name="PeerJ">
        <title>Extensive microbial diversity within the chicken gut microbiome revealed by metagenomics and culture.</title>
        <authorList>
            <person name="Gilroy R."/>
            <person name="Ravi A."/>
            <person name="Getino M."/>
            <person name="Pursley I."/>
            <person name="Horton D.L."/>
            <person name="Alikhan N.F."/>
            <person name="Baker D."/>
            <person name="Gharbi K."/>
            <person name="Hall N."/>
            <person name="Watson M."/>
            <person name="Adriaenssens E.M."/>
            <person name="Foster-Nyarko E."/>
            <person name="Jarju S."/>
            <person name="Secka A."/>
            <person name="Antonio M."/>
            <person name="Oren A."/>
            <person name="Chaudhuri R.R."/>
            <person name="La Ragione R."/>
            <person name="Hildebrand F."/>
            <person name="Pallen M.J."/>
        </authorList>
    </citation>
    <scope>NUCLEOTIDE SEQUENCE</scope>
    <source>
        <strain evidence="2">CHK195-26880</strain>
    </source>
</reference>
<dbReference type="Gene3D" id="3.30.1230.10">
    <property type="entry name" value="YlxR-like"/>
    <property type="match status" value="1"/>
</dbReference>
<protein>
    <submittedName>
        <fullName evidence="2">YlxR family protein</fullName>
    </submittedName>
</protein>
<dbReference type="InterPro" id="IPR035931">
    <property type="entry name" value="YlxR-like_sf"/>
</dbReference>
<evidence type="ECO:0000313" key="3">
    <source>
        <dbReference type="Proteomes" id="UP000886833"/>
    </source>
</evidence>
<gene>
    <name evidence="2" type="ORF">IAB59_02860</name>
</gene>
<dbReference type="InterPro" id="IPR007393">
    <property type="entry name" value="YlxR_dom"/>
</dbReference>
<dbReference type="Pfam" id="PF04296">
    <property type="entry name" value="YlxR"/>
    <property type="match status" value="1"/>
</dbReference>
<evidence type="ECO:0000313" key="2">
    <source>
        <dbReference type="EMBL" id="HIT37406.1"/>
    </source>
</evidence>
<feature type="domain" description="YlxR" evidence="1">
    <location>
        <begin position="9"/>
        <end position="82"/>
    </location>
</feature>
<dbReference type="AlphaFoldDB" id="A0A9D1KBP7"/>
<organism evidence="2 3">
    <name type="scientific">Candidatus Onthousia faecipullorum</name>
    <dbReference type="NCBI Taxonomy" id="2840887"/>
    <lineage>
        <taxon>Bacteria</taxon>
        <taxon>Bacillati</taxon>
        <taxon>Bacillota</taxon>
        <taxon>Bacilli</taxon>
        <taxon>Candidatus Onthousia</taxon>
    </lineage>
</organism>
<name>A0A9D1KBP7_9FIRM</name>
<accession>A0A9D1KBP7</accession>
<sequence>MKTRKIPLRTCVVTGEKLDKRDLLRVVKNKDGEVKVDITGKMNGRGAYIKRDVKVLEEAIKKKSLERKLECNISNEVYDEIRKILE</sequence>
<dbReference type="InterPro" id="IPR037465">
    <property type="entry name" value="YlxR"/>
</dbReference>
<dbReference type="PANTHER" id="PTHR34215:SF1">
    <property type="entry name" value="YLXR DOMAIN-CONTAINING PROTEIN"/>
    <property type="match status" value="1"/>
</dbReference>
<proteinExistence type="predicted"/>
<dbReference type="SUPFAM" id="SSF64376">
    <property type="entry name" value="YlxR-like"/>
    <property type="match status" value="1"/>
</dbReference>
<dbReference type="NCBIfam" id="NF047356">
    <property type="entry name" value="RNA_bind_RnpM"/>
    <property type="match status" value="1"/>
</dbReference>
<dbReference type="PANTHER" id="PTHR34215">
    <property type="entry name" value="BLL0784 PROTEIN"/>
    <property type="match status" value="1"/>
</dbReference>
<dbReference type="EMBL" id="DVKQ01000034">
    <property type="protein sequence ID" value="HIT37406.1"/>
    <property type="molecule type" value="Genomic_DNA"/>
</dbReference>
<dbReference type="CDD" id="cd00279">
    <property type="entry name" value="YlxR"/>
    <property type="match status" value="1"/>
</dbReference>
<comment type="caution">
    <text evidence="2">The sequence shown here is derived from an EMBL/GenBank/DDBJ whole genome shotgun (WGS) entry which is preliminary data.</text>
</comment>
<evidence type="ECO:0000259" key="1">
    <source>
        <dbReference type="Pfam" id="PF04296"/>
    </source>
</evidence>
<dbReference type="Proteomes" id="UP000886833">
    <property type="component" value="Unassembled WGS sequence"/>
</dbReference>